<dbReference type="EMBL" id="JADIMW010000003">
    <property type="protein sequence ID" value="MBO8437333.1"/>
    <property type="molecule type" value="Genomic_DNA"/>
</dbReference>
<protein>
    <submittedName>
        <fullName evidence="2">Glycosyltransferase family 2 protein</fullName>
    </submittedName>
</protein>
<name>A0A9D9H723_9BACT</name>
<dbReference type="PANTHER" id="PTHR43179">
    <property type="entry name" value="RHAMNOSYLTRANSFERASE WBBL"/>
    <property type="match status" value="1"/>
</dbReference>
<dbReference type="SUPFAM" id="SSF53448">
    <property type="entry name" value="Nucleotide-diphospho-sugar transferases"/>
    <property type="match status" value="1"/>
</dbReference>
<sequence>MQIKTAASIVTYKTDREELLCCVNSLLRDDVDIIYVCDNSPDDSLKYLCGISDRIQYLHNSGNIGYGCAHNVAIRLSLRNGVRYHLVINPDVYFERGTIREIVGFMERDVSVVQLTPNVVYPDGRVQFACRMLPTPADLILRRFVPRFLYRKRERRYLLEFFDRKRSADVPYHMGCFMFFRCSAFERAGLFDERFFMYPEDIDITRRMHRIGKTLFWPGATVVHAHRAASYKSARMLWVHIVNMIRYFNKWGWFCDSERKVFNNRLLSELGYDDETKG</sequence>
<organism evidence="2 3">
    <name type="scientific">Candidatus Caccoplasma merdipullorum</name>
    <dbReference type="NCBI Taxonomy" id="2840718"/>
    <lineage>
        <taxon>Bacteria</taxon>
        <taxon>Pseudomonadati</taxon>
        <taxon>Bacteroidota</taxon>
        <taxon>Bacteroidia</taxon>
        <taxon>Bacteroidales</taxon>
        <taxon>Bacteroidaceae</taxon>
        <taxon>Bacteroidaceae incertae sedis</taxon>
        <taxon>Candidatus Caccoplasma</taxon>
    </lineage>
</organism>
<proteinExistence type="predicted"/>
<dbReference type="PANTHER" id="PTHR43179:SF10">
    <property type="entry name" value="GLYCOSYL TRANSFERASE"/>
    <property type="match status" value="1"/>
</dbReference>
<dbReference type="InterPro" id="IPR029044">
    <property type="entry name" value="Nucleotide-diphossugar_trans"/>
</dbReference>
<comment type="caution">
    <text evidence="2">The sequence shown here is derived from an EMBL/GenBank/DDBJ whole genome shotgun (WGS) entry which is preliminary data.</text>
</comment>
<reference evidence="2" key="2">
    <citation type="journal article" date="2021" name="PeerJ">
        <title>Extensive microbial diversity within the chicken gut microbiome revealed by metagenomics and culture.</title>
        <authorList>
            <person name="Gilroy R."/>
            <person name="Ravi A."/>
            <person name="Getino M."/>
            <person name="Pursley I."/>
            <person name="Horton D.L."/>
            <person name="Alikhan N.F."/>
            <person name="Baker D."/>
            <person name="Gharbi K."/>
            <person name="Hall N."/>
            <person name="Watson M."/>
            <person name="Adriaenssens E.M."/>
            <person name="Foster-Nyarko E."/>
            <person name="Jarju S."/>
            <person name="Secka A."/>
            <person name="Antonio M."/>
            <person name="Oren A."/>
            <person name="Chaudhuri R.R."/>
            <person name="La Ragione R."/>
            <person name="Hildebrand F."/>
            <person name="Pallen M.J."/>
        </authorList>
    </citation>
    <scope>NUCLEOTIDE SEQUENCE</scope>
    <source>
        <strain evidence="2">G3-4614</strain>
    </source>
</reference>
<feature type="domain" description="Glycosyltransferase 2-like" evidence="1">
    <location>
        <begin position="9"/>
        <end position="187"/>
    </location>
</feature>
<reference evidence="2" key="1">
    <citation type="submission" date="2020-10" db="EMBL/GenBank/DDBJ databases">
        <authorList>
            <person name="Gilroy R."/>
        </authorList>
    </citation>
    <scope>NUCLEOTIDE SEQUENCE</scope>
    <source>
        <strain evidence="2">G3-4614</strain>
    </source>
</reference>
<evidence type="ECO:0000313" key="3">
    <source>
        <dbReference type="Proteomes" id="UP000823636"/>
    </source>
</evidence>
<dbReference type="Gene3D" id="3.90.550.10">
    <property type="entry name" value="Spore Coat Polysaccharide Biosynthesis Protein SpsA, Chain A"/>
    <property type="match status" value="1"/>
</dbReference>
<dbReference type="InterPro" id="IPR001173">
    <property type="entry name" value="Glyco_trans_2-like"/>
</dbReference>
<dbReference type="Proteomes" id="UP000823636">
    <property type="component" value="Unassembled WGS sequence"/>
</dbReference>
<evidence type="ECO:0000313" key="2">
    <source>
        <dbReference type="EMBL" id="MBO8437333.1"/>
    </source>
</evidence>
<gene>
    <name evidence="2" type="ORF">IAC54_00325</name>
</gene>
<evidence type="ECO:0000259" key="1">
    <source>
        <dbReference type="Pfam" id="PF00535"/>
    </source>
</evidence>
<dbReference type="Pfam" id="PF00535">
    <property type="entry name" value="Glycos_transf_2"/>
    <property type="match status" value="1"/>
</dbReference>
<dbReference type="AlphaFoldDB" id="A0A9D9H723"/>
<accession>A0A9D9H723</accession>